<dbReference type="Proteomes" id="UP000228497">
    <property type="component" value="Unassembled WGS sequence"/>
</dbReference>
<reference evidence="2" key="1">
    <citation type="submission" date="2017-09" db="EMBL/GenBank/DDBJ databases">
        <title>Depth-based differentiation of microbial function through sediment-hosted aquifers and enrichment of novel symbionts in the deep terrestrial subsurface.</title>
        <authorList>
            <person name="Probst A.J."/>
            <person name="Ladd B."/>
            <person name="Jarett J.K."/>
            <person name="Geller-Mcgrath D.E."/>
            <person name="Sieber C.M.K."/>
            <person name="Emerson J.B."/>
            <person name="Anantharaman K."/>
            <person name="Thomas B.C."/>
            <person name="Malmstrom R."/>
            <person name="Stieglmeier M."/>
            <person name="Klingl A."/>
            <person name="Woyke T."/>
            <person name="Ryan C.M."/>
            <person name="Banfield J.F."/>
        </authorList>
    </citation>
    <scope>NUCLEOTIDE SEQUENCE [LARGE SCALE GENOMIC DNA]</scope>
</reference>
<gene>
    <name evidence="1" type="ORF">COW49_00510</name>
</gene>
<evidence type="ECO:0000313" key="2">
    <source>
        <dbReference type="Proteomes" id="UP000228497"/>
    </source>
</evidence>
<dbReference type="EMBL" id="PFFD01000021">
    <property type="protein sequence ID" value="PIV87261.1"/>
    <property type="molecule type" value="Genomic_DNA"/>
</dbReference>
<comment type="caution">
    <text evidence="1">The sequence shown here is derived from an EMBL/GenBank/DDBJ whole genome shotgun (WGS) entry which is preliminary data.</text>
</comment>
<evidence type="ECO:0000313" key="1">
    <source>
        <dbReference type="EMBL" id="PIV87261.1"/>
    </source>
</evidence>
<sequence length="111" mass="12602">MAVKTTGVEFKKFFQDETVWVESAYMQDEEMTIDDVDIGLDYDLYSAPDTSVVAILAGVFVDEREETHPLEAVFREWRKKQEIATFVVEAHKDIADKVKAACRAVGGKILR</sequence>
<protein>
    <submittedName>
        <fullName evidence="1">Uncharacterized protein</fullName>
    </submittedName>
</protein>
<proteinExistence type="predicted"/>
<dbReference type="AlphaFoldDB" id="A0A2M7FE12"/>
<accession>A0A2M7FE12</accession>
<name>A0A2M7FE12_9BACT</name>
<organism evidence="1 2">
    <name type="scientific">Candidatus Kaiserbacteria bacterium CG17_big_fil_post_rev_8_21_14_2_50_51_7</name>
    <dbReference type="NCBI Taxonomy" id="1974613"/>
    <lineage>
        <taxon>Bacteria</taxon>
        <taxon>Candidatus Kaiseribacteriota</taxon>
    </lineage>
</organism>